<feature type="transmembrane region" description="Helical" evidence="10">
    <location>
        <begin position="408"/>
        <end position="428"/>
    </location>
</feature>
<evidence type="ECO:0000256" key="2">
    <source>
        <dbReference type="ARBA" id="ARBA00022448"/>
    </source>
</evidence>
<evidence type="ECO:0000256" key="5">
    <source>
        <dbReference type="ARBA" id="ARBA00022692"/>
    </source>
</evidence>
<evidence type="ECO:0000256" key="8">
    <source>
        <dbReference type="ARBA" id="ARBA00023065"/>
    </source>
</evidence>
<feature type="transmembrane region" description="Helical" evidence="10">
    <location>
        <begin position="353"/>
        <end position="373"/>
    </location>
</feature>
<dbReference type="PANTHER" id="PTHR32024:SF1">
    <property type="entry name" value="KTR SYSTEM POTASSIUM UPTAKE PROTEIN B"/>
    <property type="match status" value="1"/>
</dbReference>
<keyword evidence="7 10" id="KW-1133">Transmembrane helix</keyword>
<evidence type="ECO:0000256" key="4">
    <source>
        <dbReference type="ARBA" id="ARBA00022538"/>
    </source>
</evidence>
<keyword evidence="8" id="KW-0406">Ion transport</keyword>
<evidence type="ECO:0000256" key="9">
    <source>
        <dbReference type="ARBA" id="ARBA00023136"/>
    </source>
</evidence>
<proteinExistence type="predicted"/>
<reference evidence="11" key="1">
    <citation type="submission" date="2020-08" db="EMBL/GenBank/DDBJ databases">
        <title>Genome public.</title>
        <authorList>
            <person name="Liu C."/>
            <person name="Sun Q."/>
        </authorList>
    </citation>
    <scope>NUCLEOTIDE SEQUENCE</scope>
    <source>
        <strain evidence="11">BX1005</strain>
    </source>
</reference>
<comment type="caution">
    <text evidence="11">The sequence shown here is derived from an EMBL/GenBank/DDBJ whole genome shotgun (WGS) entry which is preliminary data.</text>
</comment>
<evidence type="ECO:0000313" key="11">
    <source>
        <dbReference type="EMBL" id="MBC5714673.1"/>
    </source>
</evidence>
<feature type="transmembrane region" description="Helical" evidence="10">
    <location>
        <begin position="158"/>
        <end position="175"/>
    </location>
</feature>
<keyword evidence="3" id="KW-1003">Cell membrane</keyword>
<gene>
    <name evidence="11" type="ORF">H8S17_10775</name>
</gene>
<dbReference type="PANTHER" id="PTHR32024">
    <property type="entry name" value="TRK SYSTEM POTASSIUM UPTAKE PROTEIN TRKG-RELATED"/>
    <property type="match status" value="1"/>
</dbReference>
<evidence type="ECO:0000256" key="6">
    <source>
        <dbReference type="ARBA" id="ARBA00022958"/>
    </source>
</evidence>
<feature type="transmembrane region" description="Helical" evidence="10">
    <location>
        <begin position="195"/>
        <end position="214"/>
    </location>
</feature>
<feature type="transmembrane region" description="Helical" evidence="10">
    <location>
        <begin position="44"/>
        <end position="63"/>
    </location>
</feature>
<dbReference type="NCBIfam" id="TIGR00933">
    <property type="entry name" value="2a38"/>
    <property type="match status" value="1"/>
</dbReference>
<evidence type="ECO:0000256" key="3">
    <source>
        <dbReference type="ARBA" id="ARBA00022475"/>
    </source>
</evidence>
<keyword evidence="5 10" id="KW-0812">Transmembrane</keyword>
<dbReference type="GO" id="GO:0015379">
    <property type="term" value="F:potassium:chloride symporter activity"/>
    <property type="evidence" value="ECO:0007669"/>
    <property type="project" value="InterPro"/>
</dbReference>
<name>A0A923LRP5_9FIRM</name>
<keyword evidence="2" id="KW-0813">Transport</keyword>
<evidence type="ECO:0000256" key="10">
    <source>
        <dbReference type="SAM" id="Phobius"/>
    </source>
</evidence>
<feature type="transmembrane region" description="Helical" evidence="10">
    <location>
        <begin position="75"/>
        <end position="99"/>
    </location>
</feature>
<feature type="transmembrane region" description="Helical" evidence="10">
    <location>
        <begin position="234"/>
        <end position="252"/>
    </location>
</feature>
<dbReference type="InterPro" id="IPR003445">
    <property type="entry name" value="Cat_transpt"/>
</dbReference>
<accession>A0A923LRP5</accession>
<dbReference type="RefSeq" id="WP_186867309.1">
    <property type="nucleotide sequence ID" value="NZ_JACOPH010000009.1"/>
</dbReference>
<protein>
    <submittedName>
        <fullName evidence="11">Trk family potassium uptake protein</fullName>
    </submittedName>
</protein>
<dbReference type="AlphaFoldDB" id="A0A923LRP5"/>
<sequence>MFSKLTKRLSGMQLIAVGFFIIILIGALLLMLPVSSRSGEYTPFMTALFTATSASCVTGLVVVDTFSHWSLFGQLVILTMIQIGGLGFITIGVTVSMILRKKIGLAQRGLIRESLNIIELSGMVRLTKRIVIGTLFFELTGALILALCFIPKMGLLQGIYYGIFHSISAFCNAGFDLMGRYEAFSSLTGWYDHPIVLITIMLLIIIGGIGFVVWNDLYEHRLHFRKYSLHTKIVLTADLFLLFAGALLFYLIEHDDLFAGMTMTGKILSSFFCAVTPRTAGFNTVNVSGLTDASKLLTVILMFIGGAPGSTAGGIKVTTIVVLLVYLKANLTRTVGYNIFGRRLEDDALRKSAAVFCTNLFLATTAALILCALQNFNGLDTLLEVISAISTVGMTAGLTTQLNMISRMVVILLMYLGRVGSLSFAMSFTDKKKIAHVMQPAEKINIG</sequence>
<evidence type="ECO:0000313" key="12">
    <source>
        <dbReference type="Proteomes" id="UP000606720"/>
    </source>
</evidence>
<comment type="subcellular location">
    <subcellularLocation>
        <location evidence="1">Cell membrane</location>
        <topology evidence="1">Multi-pass membrane protein</topology>
    </subcellularLocation>
</comment>
<dbReference type="EMBL" id="JACOPH010000009">
    <property type="protein sequence ID" value="MBC5714673.1"/>
    <property type="molecule type" value="Genomic_DNA"/>
</dbReference>
<evidence type="ECO:0000256" key="7">
    <source>
        <dbReference type="ARBA" id="ARBA00022989"/>
    </source>
</evidence>
<dbReference type="GO" id="GO:0005886">
    <property type="term" value="C:plasma membrane"/>
    <property type="evidence" value="ECO:0007669"/>
    <property type="project" value="UniProtKB-SubCell"/>
</dbReference>
<feature type="transmembrane region" description="Helical" evidence="10">
    <location>
        <begin position="296"/>
        <end position="327"/>
    </location>
</feature>
<feature type="transmembrane region" description="Helical" evidence="10">
    <location>
        <begin position="12"/>
        <end position="32"/>
    </location>
</feature>
<organism evidence="11 12">
    <name type="scientific">Roseburia zhanii</name>
    <dbReference type="NCBI Taxonomy" id="2763064"/>
    <lineage>
        <taxon>Bacteria</taxon>
        <taxon>Bacillati</taxon>
        <taxon>Bacillota</taxon>
        <taxon>Clostridia</taxon>
        <taxon>Lachnospirales</taxon>
        <taxon>Lachnospiraceae</taxon>
        <taxon>Roseburia</taxon>
    </lineage>
</organism>
<keyword evidence="9 10" id="KW-0472">Membrane</keyword>
<dbReference type="Pfam" id="PF02386">
    <property type="entry name" value="TrkH"/>
    <property type="match status" value="1"/>
</dbReference>
<dbReference type="Proteomes" id="UP000606720">
    <property type="component" value="Unassembled WGS sequence"/>
</dbReference>
<dbReference type="InterPro" id="IPR004772">
    <property type="entry name" value="TrkH"/>
</dbReference>
<keyword evidence="4" id="KW-0633">Potassium transport</keyword>
<feature type="transmembrane region" description="Helical" evidence="10">
    <location>
        <begin position="130"/>
        <end position="151"/>
    </location>
</feature>
<keyword evidence="6" id="KW-0630">Potassium</keyword>
<keyword evidence="12" id="KW-1185">Reference proteome</keyword>
<evidence type="ECO:0000256" key="1">
    <source>
        <dbReference type="ARBA" id="ARBA00004651"/>
    </source>
</evidence>